<dbReference type="InterPro" id="IPR050090">
    <property type="entry name" value="Tyrosine_recombinase_XerCD"/>
</dbReference>
<evidence type="ECO:0000256" key="1">
    <source>
        <dbReference type="ARBA" id="ARBA00023172"/>
    </source>
</evidence>
<keyword evidence="1" id="KW-0233">DNA recombination</keyword>
<dbReference type="PROSITE" id="PS51898">
    <property type="entry name" value="TYR_RECOMBINASE"/>
    <property type="match status" value="1"/>
</dbReference>
<evidence type="ECO:0000313" key="3">
    <source>
        <dbReference type="EMBL" id="CQR50898.1"/>
    </source>
</evidence>
<evidence type="ECO:0000259" key="2">
    <source>
        <dbReference type="PROSITE" id="PS51898"/>
    </source>
</evidence>
<dbReference type="Gene3D" id="1.10.443.10">
    <property type="entry name" value="Intergrase catalytic core"/>
    <property type="match status" value="1"/>
</dbReference>
<sequence length="387" mass="44849">MGYRSPTAQGRGFCVTEHSSTSRETLADEFGQSIDPLAALEPTFKETTVDPFQVFSEEVLNARNLSSATLGHFGYVFDEWRSHMYEMGRHPACPALEHVEAYIETQRAPKQEGGRGNTSRTIKEKLRKLNRAYQYWQADPVFPHEDGYNPFELAKKRVPLRVKKTKEHRKVTIPELRDMIASVTSLRGRTLIMLQLKLGLRAGEVSNLRLEDCRLTESRTNEAYSNLGSHEALGTRSNLVYIPSRDERNGNKSVRPRLLPLDTELRSLLDRYLYARPKNGEPWLFLSKKSHTQMTVKGVNKVWKSNFHPEYAETDSYRPITSHFGRHRFTTYWRVEQNLNRQLVKYLRGDRTGSFTNSSGIDAYLHAYYEDIEATYREKIYRLTQDV</sequence>
<protein>
    <submittedName>
        <fullName evidence="3">Tyrosine recombinase XerC</fullName>
    </submittedName>
</protein>
<dbReference type="Proteomes" id="UP000198902">
    <property type="component" value="Unassembled WGS sequence"/>
</dbReference>
<name>A0A0D6JTF9_9EURY</name>
<dbReference type="SUPFAM" id="SSF56349">
    <property type="entry name" value="DNA breaking-rejoining enzymes"/>
    <property type="match status" value="1"/>
</dbReference>
<dbReference type="AlphaFoldDB" id="A0A0D6JTF9"/>
<accession>A0A0D6JTF9</accession>
<dbReference type="PANTHER" id="PTHR30349">
    <property type="entry name" value="PHAGE INTEGRASE-RELATED"/>
    <property type="match status" value="1"/>
</dbReference>
<reference evidence="4" key="1">
    <citation type="submission" date="2015-03" db="EMBL/GenBank/DDBJ databases">
        <authorList>
            <person name="Urmite Genomes"/>
        </authorList>
    </citation>
    <scope>NUCLEOTIDE SEQUENCE [LARGE SCALE GENOMIC DNA]</scope>
    <source>
        <strain evidence="4">Arc-Hr</strain>
    </source>
</reference>
<evidence type="ECO:0000313" key="4">
    <source>
        <dbReference type="Proteomes" id="UP000198902"/>
    </source>
</evidence>
<dbReference type="InterPro" id="IPR011010">
    <property type="entry name" value="DNA_brk_join_enz"/>
</dbReference>
<organism evidence="3 4">
    <name type="scientific">Haloferax massiliensis</name>
    <dbReference type="NCBI Taxonomy" id="1476858"/>
    <lineage>
        <taxon>Archaea</taxon>
        <taxon>Methanobacteriati</taxon>
        <taxon>Methanobacteriota</taxon>
        <taxon>Stenosarchaea group</taxon>
        <taxon>Halobacteria</taxon>
        <taxon>Halobacteriales</taxon>
        <taxon>Haloferacaceae</taxon>
        <taxon>Haloferax</taxon>
    </lineage>
</organism>
<dbReference type="EMBL" id="CSTE01000002">
    <property type="protein sequence ID" value="CQR50898.1"/>
    <property type="molecule type" value="Genomic_DNA"/>
</dbReference>
<proteinExistence type="predicted"/>
<dbReference type="CDD" id="cd00397">
    <property type="entry name" value="DNA_BRE_C"/>
    <property type="match status" value="1"/>
</dbReference>
<dbReference type="Pfam" id="PF00589">
    <property type="entry name" value="Phage_integrase"/>
    <property type="match status" value="1"/>
</dbReference>
<dbReference type="GO" id="GO:0003677">
    <property type="term" value="F:DNA binding"/>
    <property type="evidence" value="ECO:0007669"/>
    <property type="project" value="InterPro"/>
</dbReference>
<dbReference type="GO" id="GO:0015074">
    <property type="term" value="P:DNA integration"/>
    <property type="evidence" value="ECO:0007669"/>
    <property type="project" value="InterPro"/>
</dbReference>
<dbReference type="PANTHER" id="PTHR30349:SF92">
    <property type="entry name" value="SITE-SPECIFIC RECOMBINASE"/>
    <property type="match status" value="1"/>
</dbReference>
<dbReference type="GO" id="GO:0006310">
    <property type="term" value="P:DNA recombination"/>
    <property type="evidence" value="ECO:0007669"/>
    <property type="project" value="UniProtKB-KW"/>
</dbReference>
<dbReference type="InterPro" id="IPR002104">
    <property type="entry name" value="Integrase_catalytic"/>
</dbReference>
<keyword evidence="4" id="KW-1185">Reference proteome</keyword>
<gene>
    <name evidence="3" type="primary">xerC_12</name>
    <name evidence="3" type="ORF">BN996_02383</name>
</gene>
<feature type="domain" description="Tyr recombinase" evidence="2">
    <location>
        <begin position="166"/>
        <end position="377"/>
    </location>
</feature>
<dbReference type="InterPro" id="IPR013762">
    <property type="entry name" value="Integrase-like_cat_sf"/>
</dbReference>